<name>A0A9N9IHJ5_FUNMO</name>
<comment type="caution">
    <text evidence="2">The sequence shown here is derived from an EMBL/GenBank/DDBJ whole genome shotgun (WGS) entry which is preliminary data.</text>
</comment>
<evidence type="ECO:0000256" key="1">
    <source>
        <dbReference type="SAM" id="MobiDB-lite"/>
    </source>
</evidence>
<proteinExistence type="predicted"/>
<feature type="compositionally biased region" description="Low complexity" evidence="1">
    <location>
        <begin position="111"/>
        <end position="128"/>
    </location>
</feature>
<dbReference type="EMBL" id="CAJVPP010017872">
    <property type="protein sequence ID" value="CAG8733839.1"/>
    <property type="molecule type" value="Genomic_DNA"/>
</dbReference>
<reference evidence="2" key="1">
    <citation type="submission" date="2021-06" db="EMBL/GenBank/DDBJ databases">
        <authorList>
            <person name="Kallberg Y."/>
            <person name="Tangrot J."/>
            <person name="Rosling A."/>
        </authorList>
    </citation>
    <scope>NUCLEOTIDE SEQUENCE</scope>
    <source>
        <strain evidence="2">87-6 pot B 2015</strain>
    </source>
</reference>
<dbReference type="Proteomes" id="UP000789375">
    <property type="component" value="Unassembled WGS sequence"/>
</dbReference>
<feature type="compositionally biased region" description="Polar residues" evidence="1">
    <location>
        <begin position="92"/>
        <end position="110"/>
    </location>
</feature>
<feature type="non-terminal residue" evidence="2">
    <location>
        <position position="1"/>
    </location>
</feature>
<feature type="region of interest" description="Disordered" evidence="1">
    <location>
        <begin position="56"/>
        <end position="137"/>
    </location>
</feature>
<keyword evidence="3" id="KW-1185">Reference proteome</keyword>
<feature type="compositionally biased region" description="Basic residues" evidence="1">
    <location>
        <begin position="75"/>
        <end position="88"/>
    </location>
</feature>
<evidence type="ECO:0000313" key="2">
    <source>
        <dbReference type="EMBL" id="CAG8733839.1"/>
    </source>
</evidence>
<feature type="compositionally biased region" description="Low complexity" evidence="1">
    <location>
        <begin position="56"/>
        <end position="70"/>
    </location>
</feature>
<organism evidence="2 3">
    <name type="scientific">Funneliformis mosseae</name>
    <name type="common">Endomycorrhizal fungus</name>
    <name type="synonym">Glomus mosseae</name>
    <dbReference type="NCBI Taxonomy" id="27381"/>
    <lineage>
        <taxon>Eukaryota</taxon>
        <taxon>Fungi</taxon>
        <taxon>Fungi incertae sedis</taxon>
        <taxon>Mucoromycota</taxon>
        <taxon>Glomeromycotina</taxon>
        <taxon>Glomeromycetes</taxon>
        <taxon>Glomerales</taxon>
        <taxon>Glomeraceae</taxon>
        <taxon>Funneliformis</taxon>
    </lineage>
</organism>
<feature type="non-terminal residue" evidence="2">
    <location>
        <position position="137"/>
    </location>
</feature>
<gene>
    <name evidence="2" type="ORF">FMOSSE_LOCUS15779</name>
</gene>
<sequence length="137" mass="15536">TISNTIQLSLTSQKEDDIISLNDDDELHTIMNTLEDDDMITEEKNNLRHVTLPLSLSLSKENSSPSSSNNENKKVNNKNKRVNKKQQRIQKDASTNISNNNQQRNLKDASTNTLNNNNNTRPTHVTVTQPQPQDINK</sequence>
<dbReference type="AlphaFoldDB" id="A0A9N9IHJ5"/>
<evidence type="ECO:0000313" key="3">
    <source>
        <dbReference type="Proteomes" id="UP000789375"/>
    </source>
</evidence>
<accession>A0A9N9IHJ5</accession>
<protein>
    <submittedName>
        <fullName evidence="2">12877_t:CDS:1</fullName>
    </submittedName>
</protein>